<evidence type="ECO:0000313" key="1">
    <source>
        <dbReference type="EMBL" id="UTI63223.1"/>
    </source>
</evidence>
<proteinExistence type="predicted"/>
<dbReference type="Gene3D" id="3.20.20.140">
    <property type="entry name" value="Metal-dependent hydrolases"/>
    <property type="match status" value="1"/>
</dbReference>
<gene>
    <name evidence="1" type="ORF">NBH00_17890</name>
</gene>
<evidence type="ECO:0000313" key="2">
    <source>
        <dbReference type="Proteomes" id="UP001056035"/>
    </source>
</evidence>
<dbReference type="PANTHER" id="PTHR10443:SF12">
    <property type="entry name" value="DIPEPTIDASE"/>
    <property type="match status" value="1"/>
</dbReference>
<dbReference type="RefSeq" id="WP_254569954.1">
    <property type="nucleotide sequence ID" value="NZ_CP098502.1"/>
</dbReference>
<keyword evidence="2" id="KW-1185">Reference proteome</keyword>
<dbReference type="InterPro" id="IPR008257">
    <property type="entry name" value="Pept_M19"/>
</dbReference>
<dbReference type="EMBL" id="CP098502">
    <property type="protein sequence ID" value="UTI63223.1"/>
    <property type="molecule type" value="Genomic_DNA"/>
</dbReference>
<organism evidence="1 2">
    <name type="scientific">Paraconexibacter antarcticus</name>
    <dbReference type="NCBI Taxonomy" id="2949664"/>
    <lineage>
        <taxon>Bacteria</taxon>
        <taxon>Bacillati</taxon>
        <taxon>Actinomycetota</taxon>
        <taxon>Thermoleophilia</taxon>
        <taxon>Solirubrobacterales</taxon>
        <taxon>Paraconexibacteraceae</taxon>
        <taxon>Paraconexibacter</taxon>
    </lineage>
</organism>
<dbReference type="Pfam" id="PF01244">
    <property type="entry name" value="Peptidase_M19"/>
    <property type="match status" value="1"/>
</dbReference>
<dbReference type="Proteomes" id="UP001056035">
    <property type="component" value="Chromosome"/>
</dbReference>
<name>A0ABY5DPT0_9ACTN</name>
<dbReference type="SUPFAM" id="SSF51556">
    <property type="entry name" value="Metallo-dependent hydrolases"/>
    <property type="match status" value="1"/>
</dbReference>
<protein>
    <submittedName>
        <fullName evidence="1">Dipeptidase</fullName>
    </submittedName>
</protein>
<sequence>MKVVDLHAHYPMHLLPEAPGDPLALLTRGDRGDRWRDRANMMLVRAASRVANYQTVTSGPGVTVERMLEGDVAVCCSALYSPFDEWDLTKWRRGEPPDPTYFATLERHIDVVEQRIAEHHLGQAVVAHSLAELDAALQEGTLALLHTVEGGFHVGEDPAAIDRNTTRLAERGIVALTVAHLIFRGVATNAPALPFMPDWLYHVVFRQPHDVGLTDLGEALVRAMVRERITVDITHMSRASLRDTFALLDELDPERTVPVIASHMACRFGHLDYNLTDDTIARVAERGGALGVIFCDHYVGDGIVRGRTTSIDQTVEAMGRHIDRVARVTGGHDHAALGSDLDGYIKPMLAGLEHMGRMRELSAALAARYGDDVAERICSANALRVLRAGWR</sequence>
<dbReference type="PROSITE" id="PS51365">
    <property type="entry name" value="RENAL_DIPEPTIDASE_2"/>
    <property type="match status" value="1"/>
</dbReference>
<reference evidence="1 2" key="1">
    <citation type="submission" date="2022-06" db="EMBL/GenBank/DDBJ databases">
        <title>Paraconexibacter antarcticus.</title>
        <authorList>
            <person name="Kim C.S."/>
        </authorList>
    </citation>
    <scope>NUCLEOTIDE SEQUENCE [LARGE SCALE GENOMIC DNA]</scope>
    <source>
        <strain evidence="1 2">02-257</strain>
    </source>
</reference>
<dbReference type="InterPro" id="IPR032466">
    <property type="entry name" value="Metal_Hydrolase"/>
</dbReference>
<dbReference type="PANTHER" id="PTHR10443">
    <property type="entry name" value="MICROSOMAL DIPEPTIDASE"/>
    <property type="match status" value="1"/>
</dbReference>
<accession>A0ABY5DPT0</accession>